<dbReference type="GO" id="GO:0004722">
    <property type="term" value="F:protein serine/threonine phosphatase activity"/>
    <property type="evidence" value="ECO:0007669"/>
    <property type="project" value="TreeGrafter"/>
</dbReference>
<protein>
    <submittedName>
        <fullName evidence="2">Serine/threonine specific protein phosphatase</fullName>
    </submittedName>
</protein>
<dbReference type="HOGENOM" id="CLU_004962_0_10_2"/>
<dbReference type="PANTHER" id="PTHR11668:SF496">
    <property type="entry name" value="SERINE_THREONINE-PROTEIN PHOSPHATASE"/>
    <property type="match status" value="1"/>
</dbReference>
<accession>G7VF89</accession>
<evidence type="ECO:0000313" key="3">
    <source>
        <dbReference type="Proteomes" id="UP000005867"/>
    </source>
</evidence>
<dbReference type="PRINTS" id="PR00114">
    <property type="entry name" value="STPHPHTASE"/>
</dbReference>
<dbReference type="PANTHER" id="PTHR11668">
    <property type="entry name" value="SERINE/THREONINE PROTEIN PHOSPHATASE"/>
    <property type="match status" value="1"/>
</dbReference>
<dbReference type="InterPro" id="IPR004843">
    <property type="entry name" value="Calcineurin-like_PHP"/>
</dbReference>
<dbReference type="BioCyc" id="PSP1104324:GJSN-237-MONOMER"/>
<dbReference type="InterPro" id="IPR006186">
    <property type="entry name" value="Ser/Thr-sp_prot-phosphatase"/>
</dbReference>
<dbReference type="AlphaFoldDB" id="G7VF89"/>
<dbReference type="GO" id="GO:0005737">
    <property type="term" value="C:cytoplasm"/>
    <property type="evidence" value="ECO:0007669"/>
    <property type="project" value="TreeGrafter"/>
</dbReference>
<sequence>MASVEEIVDLLARVRARGAGFVLRLEGRYTAVGDLHGDVDTLEKVLEEWPAPYLFLGDYVDRGNRGLEVVTQVFQLYVEGKAVVLRGNHESPLMNIDGGFLDELCEKLGRRCGYIYKEFEKTFASLPLAALLNGRVVALHGGIPLRDDMSPATLGELEKISGDLTTPQDPLAFQVLWNDPCPCDKYAPSPRGPGIWLFGREATKAFHRTHNTATVLRGHTYIPQGCASHHGGAVVTVFTSTAGPYRKTRPKIALVDDAVQVYDLDAKKPAQCPEDVDVF</sequence>
<gene>
    <name evidence="2" type="ORF">P186_0245</name>
</gene>
<proteinExistence type="predicted"/>
<dbReference type="SMART" id="SM00156">
    <property type="entry name" value="PP2Ac"/>
    <property type="match status" value="1"/>
</dbReference>
<feature type="domain" description="Serine/threonine specific protein phosphatases" evidence="1">
    <location>
        <begin position="2"/>
        <end position="259"/>
    </location>
</feature>
<dbReference type="InterPro" id="IPR029052">
    <property type="entry name" value="Metallo-depent_PP-like"/>
</dbReference>
<dbReference type="InterPro" id="IPR050341">
    <property type="entry name" value="PP1_catalytic_subunit"/>
</dbReference>
<keyword evidence="3" id="KW-1185">Reference proteome</keyword>
<evidence type="ECO:0000313" key="2">
    <source>
        <dbReference type="EMBL" id="AET31705.1"/>
    </source>
</evidence>
<dbReference type="GeneID" id="11596044"/>
<dbReference type="CDD" id="cd00144">
    <property type="entry name" value="MPP_PPP_family"/>
    <property type="match status" value="1"/>
</dbReference>
<dbReference type="RefSeq" id="WP_014287533.1">
    <property type="nucleotide sequence ID" value="NC_016645.1"/>
</dbReference>
<dbReference type="Proteomes" id="UP000005867">
    <property type="component" value="Chromosome"/>
</dbReference>
<reference evidence="2 3" key="1">
    <citation type="journal article" date="2012" name="J. Bacteriol.">
        <title>Complete genome sequence of strain 1860, a crenarchaeon of the genus pyrobaculum able to grow with various electron acceptors.</title>
        <authorList>
            <person name="Mardanov A.V."/>
            <person name="Gumerov V.M."/>
            <person name="Slobodkina G.B."/>
            <person name="Beletsky A.V."/>
            <person name="Bonch-Osmolovskaya E.A."/>
            <person name="Ravin N.V."/>
            <person name="Skryabin K.G."/>
        </authorList>
    </citation>
    <scope>NUCLEOTIDE SEQUENCE [LARGE SCALE GENOMIC DNA]</scope>
    <source>
        <strain evidence="2 3">1860</strain>
    </source>
</reference>
<dbReference type="KEGG" id="pyr:P186_0245"/>
<dbReference type="STRING" id="1104324.P186_0245"/>
<dbReference type="OrthoDB" id="303721at2157"/>
<dbReference type="eggNOG" id="arCOG01143">
    <property type="taxonomic scope" value="Archaea"/>
</dbReference>
<dbReference type="SUPFAM" id="SSF56300">
    <property type="entry name" value="Metallo-dependent phosphatases"/>
    <property type="match status" value="1"/>
</dbReference>
<dbReference type="Gene3D" id="3.60.21.10">
    <property type="match status" value="1"/>
</dbReference>
<dbReference type="Pfam" id="PF00149">
    <property type="entry name" value="Metallophos"/>
    <property type="match status" value="1"/>
</dbReference>
<name>G7VF89_9CREN</name>
<organism evidence="2 3">
    <name type="scientific">Pyrobaculum ferrireducens</name>
    <dbReference type="NCBI Taxonomy" id="1104324"/>
    <lineage>
        <taxon>Archaea</taxon>
        <taxon>Thermoproteota</taxon>
        <taxon>Thermoprotei</taxon>
        <taxon>Thermoproteales</taxon>
        <taxon>Thermoproteaceae</taxon>
        <taxon>Pyrobaculum</taxon>
    </lineage>
</organism>
<dbReference type="EMBL" id="CP003098">
    <property type="protein sequence ID" value="AET31705.1"/>
    <property type="molecule type" value="Genomic_DNA"/>
</dbReference>
<evidence type="ECO:0000259" key="1">
    <source>
        <dbReference type="SMART" id="SM00156"/>
    </source>
</evidence>